<dbReference type="PROSITE" id="PS50879">
    <property type="entry name" value="RNASE_H_1"/>
    <property type="match status" value="1"/>
</dbReference>
<proteinExistence type="predicted"/>
<dbReference type="Pfam" id="PF00075">
    <property type="entry name" value="RNase_H"/>
    <property type="match status" value="1"/>
</dbReference>
<dbReference type="AlphaFoldDB" id="A0A9P6NVK8"/>
<name>A0A9P6NVK8_9BASI</name>
<dbReference type="InterPro" id="IPR036397">
    <property type="entry name" value="RNaseH_sf"/>
</dbReference>
<accession>A0A9P6NVK8</accession>
<sequence>VAQQLGEKAEDSLVVFTDGSYLQGIGGGAAAATSNKTNLAIFSDSQKAIRATHFPIQPKSGQSLVKFVKNQIRKLPEGTTLELFWTPGHEGIPLNEVADKAAKQAAKVENGSTQLPMSLANLLQESWKMLSIPSSEFLSHNPLFKTPAKKMADALNNLEKGQAAAIFQLQTGHCLLNAYLYRFKKSPTKLCRGCGVPETVAHFILYCTRYQTQRRKFRAKVKAEKLRINFNKVDSILDDPSVLPFLAQFVLETGRFDHLCSY</sequence>
<feature type="domain" description="RNase H type-1" evidence="1">
    <location>
        <begin position="1"/>
        <end position="107"/>
    </location>
</feature>
<dbReference type="InterPro" id="IPR002156">
    <property type="entry name" value="RNaseH_domain"/>
</dbReference>
<protein>
    <recommendedName>
        <fullName evidence="1">RNase H type-1 domain-containing protein</fullName>
    </recommendedName>
</protein>
<dbReference type="Proteomes" id="UP000886653">
    <property type="component" value="Unassembled WGS sequence"/>
</dbReference>
<dbReference type="GO" id="GO:0004523">
    <property type="term" value="F:RNA-DNA hybrid ribonuclease activity"/>
    <property type="evidence" value="ECO:0007669"/>
    <property type="project" value="InterPro"/>
</dbReference>
<comment type="caution">
    <text evidence="2">The sequence shown here is derived from an EMBL/GenBank/DDBJ whole genome shotgun (WGS) entry which is preliminary data.</text>
</comment>
<dbReference type="InterPro" id="IPR012337">
    <property type="entry name" value="RNaseH-like_sf"/>
</dbReference>
<keyword evidence="3" id="KW-1185">Reference proteome</keyword>
<dbReference type="OrthoDB" id="3267074at2759"/>
<feature type="non-terminal residue" evidence="2">
    <location>
        <position position="1"/>
    </location>
</feature>
<reference evidence="2" key="1">
    <citation type="submission" date="2013-11" db="EMBL/GenBank/DDBJ databases">
        <title>Genome sequence of the fusiform rust pathogen reveals effectors for host alternation and coevolution with pine.</title>
        <authorList>
            <consortium name="DOE Joint Genome Institute"/>
            <person name="Smith K."/>
            <person name="Pendleton A."/>
            <person name="Kubisiak T."/>
            <person name="Anderson C."/>
            <person name="Salamov A."/>
            <person name="Aerts A."/>
            <person name="Riley R."/>
            <person name="Clum A."/>
            <person name="Lindquist E."/>
            <person name="Ence D."/>
            <person name="Campbell M."/>
            <person name="Kronenberg Z."/>
            <person name="Feau N."/>
            <person name="Dhillon B."/>
            <person name="Hamelin R."/>
            <person name="Burleigh J."/>
            <person name="Smith J."/>
            <person name="Yandell M."/>
            <person name="Nelson C."/>
            <person name="Grigoriev I."/>
            <person name="Davis J."/>
        </authorList>
    </citation>
    <scope>NUCLEOTIDE SEQUENCE</scope>
    <source>
        <strain evidence="2">G11</strain>
    </source>
</reference>
<feature type="non-terminal residue" evidence="2">
    <location>
        <position position="262"/>
    </location>
</feature>
<gene>
    <name evidence="2" type="ORF">CROQUDRAFT_17701</name>
</gene>
<evidence type="ECO:0000313" key="3">
    <source>
        <dbReference type="Proteomes" id="UP000886653"/>
    </source>
</evidence>
<dbReference type="SUPFAM" id="SSF53098">
    <property type="entry name" value="Ribonuclease H-like"/>
    <property type="match status" value="1"/>
</dbReference>
<organism evidence="2 3">
    <name type="scientific">Cronartium quercuum f. sp. fusiforme G11</name>
    <dbReference type="NCBI Taxonomy" id="708437"/>
    <lineage>
        <taxon>Eukaryota</taxon>
        <taxon>Fungi</taxon>
        <taxon>Dikarya</taxon>
        <taxon>Basidiomycota</taxon>
        <taxon>Pucciniomycotina</taxon>
        <taxon>Pucciniomycetes</taxon>
        <taxon>Pucciniales</taxon>
        <taxon>Coleosporiaceae</taxon>
        <taxon>Cronartium</taxon>
    </lineage>
</organism>
<evidence type="ECO:0000313" key="2">
    <source>
        <dbReference type="EMBL" id="KAG0152427.1"/>
    </source>
</evidence>
<evidence type="ECO:0000259" key="1">
    <source>
        <dbReference type="PROSITE" id="PS50879"/>
    </source>
</evidence>
<dbReference type="Gene3D" id="3.30.420.10">
    <property type="entry name" value="Ribonuclease H-like superfamily/Ribonuclease H"/>
    <property type="match status" value="1"/>
</dbReference>
<dbReference type="EMBL" id="MU167208">
    <property type="protein sequence ID" value="KAG0152427.1"/>
    <property type="molecule type" value="Genomic_DNA"/>
</dbReference>
<dbReference type="GO" id="GO:0003676">
    <property type="term" value="F:nucleic acid binding"/>
    <property type="evidence" value="ECO:0007669"/>
    <property type="project" value="InterPro"/>
</dbReference>